<organism evidence="1 2">
    <name type="scientific">Streptohalobacillus salinus</name>
    <dbReference type="NCBI Taxonomy" id="621096"/>
    <lineage>
        <taxon>Bacteria</taxon>
        <taxon>Bacillati</taxon>
        <taxon>Bacillota</taxon>
        <taxon>Bacilli</taxon>
        <taxon>Bacillales</taxon>
        <taxon>Bacillaceae</taxon>
        <taxon>Streptohalobacillus</taxon>
    </lineage>
</organism>
<keyword evidence="2" id="KW-1185">Reference proteome</keyword>
<dbReference type="AlphaFoldDB" id="A0A2V3W9K7"/>
<reference evidence="1 2" key="1">
    <citation type="submission" date="2018-05" db="EMBL/GenBank/DDBJ databases">
        <title>Genomic Encyclopedia of Type Strains, Phase IV (KMG-IV): sequencing the most valuable type-strain genomes for metagenomic binning, comparative biology and taxonomic classification.</title>
        <authorList>
            <person name="Goeker M."/>
        </authorList>
    </citation>
    <scope>NUCLEOTIDE SEQUENCE [LARGE SCALE GENOMIC DNA]</scope>
    <source>
        <strain evidence="1 2">DSM 22440</strain>
    </source>
</reference>
<sequence length="55" mass="6425">MREIISDIITVLRVTTVLIRDEPQLKFYIFKTMSEALGDMLVEIDQTVKQNRNVV</sequence>
<accession>A0A2V3W9K7</accession>
<proteinExistence type="predicted"/>
<comment type="caution">
    <text evidence="1">The sequence shown here is derived from an EMBL/GenBank/DDBJ whole genome shotgun (WGS) entry which is preliminary data.</text>
</comment>
<gene>
    <name evidence="1" type="ORF">DES38_10972</name>
</gene>
<dbReference type="RefSeq" id="WP_170114375.1">
    <property type="nucleotide sequence ID" value="NZ_QJJR01000009.1"/>
</dbReference>
<dbReference type="Proteomes" id="UP000247922">
    <property type="component" value="Unassembled WGS sequence"/>
</dbReference>
<evidence type="ECO:0000313" key="1">
    <source>
        <dbReference type="EMBL" id="PXW89834.1"/>
    </source>
</evidence>
<name>A0A2V3W9K7_9BACI</name>
<evidence type="ECO:0000313" key="2">
    <source>
        <dbReference type="Proteomes" id="UP000247922"/>
    </source>
</evidence>
<dbReference type="EMBL" id="QJJR01000009">
    <property type="protein sequence ID" value="PXW89834.1"/>
    <property type="molecule type" value="Genomic_DNA"/>
</dbReference>
<protein>
    <submittedName>
        <fullName evidence="1">Uncharacterized protein</fullName>
    </submittedName>
</protein>